<gene>
    <name evidence="1" type="ORF">FS320_16400</name>
</gene>
<dbReference type="AlphaFoldDB" id="A0A5N7MRX7"/>
<keyword evidence="2" id="KW-1185">Reference proteome</keyword>
<sequence>MDGRAEKIRVRTYEVWERQGRSGNPEDLWLEAEHELGFTMGP</sequence>
<organism evidence="1 2">
    <name type="scientific">Microvirga tunisiensis</name>
    <dbReference type="NCBI Taxonomy" id="2108360"/>
    <lineage>
        <taxon>Bacteria</taxon>
        <taxon>Pseudomonadati</taxon>
        <taxon>Pseudomonadota</taxon>
        <taxon>Alphaproteobacteria</taxon>
        <taxon>Hyphomicrobiales</taxon>
        <taxon>Methylobacteriaceae</taxon>
        <taxon>Microvirga</taxon>
    </lineage>
</organism>
<evidence type="ECO:0000313" key="1">
    <source>
        <dbReference type="EMBL" id="MPR26756.1"/>
    </source>
</evidence>
<protein>
    <submittedName>
        <fullName evidence="1">DUF2934 domain-containing protein</fullName>
    </submittedName>
</protein>
<name>A0A5N7MRX7_9HYPH</name>
<proteinExistence type="predicted"/>
<dbReference type="Proteomes" id="UP000403266">
    <property type="component" value="Unassembled WGS sequence"/>
</dbReference>
<dbReference type="RefSeq" id="WP_152712919.1">
    <property type="nucleotide sequence ID" value="NZ_VOSJ01000058.1"/>
</dbReference>
<dbReference type="InterPro" id="IPR021327">
    <property type="entry name" value="DUF2934"/>
</dbReference>
<dbReference type="OrthoDB" id="9811127at2"/>
<evidence type="ECO:0000313" key="2">
    <source>
        <dbReference type="Proteomes" id="UP000403266"/>
    </source>
</evidence>
<dbReference type="EMBL" id="VOSK01000060">
    <property type="protein sequence ID" value="MPR26756.1"/>
    <property type="molecule type" value="Genomic_DNA"/>
</dbReference>
<reference evidence="1 2" key="1">
    <citation type="journal article" date="2019" name="Syst. Appl. Microbiol.">
        <title>Microvirga tunisiensis sp. nov., a root nodule symbiotic bacterium isolated from Lupinus micranthus and L. luteus grown in Northern Tunisia.</title>
        <authorList>
            <person name="Msaddak A."/>
            <person name="Rejili M."/>
            <person name="Duran D."/>
            <person name="Mars M."/>
            <person name="Palacios J.M."/>
            <person name="Ruiz-Argueso T."/>
            <person name="Rey L."/>
            <person name="Imperial J."/>
        </authorList>
    </citation>
    <scope>NUCLEOTIDE SEQUENCE [LARGE SCALE GENOMIC DNA]</scope>
    <source>
        <strain evidence="1 2">Lmie10</strain>
    </source>
</reference>
<accession>A0A5N7MRX7</accession>
<dbReference type="Pfam" id="PF11154">
    <property type="entry name" value="DUF2934"/>
    <property type="match status" value="1"/>
</dbReference>
<comment type="caution">
    <text evidence="1">The sequence shown here is derived from an EMBL/GenBank/DDBJ whole genome shotgun (WGS) entry which is preliminary data.</text>
</comment>